<evidence type="ECO:0000259" key="3">
    <source>
        <dbReference type="Pfam" id="PF00535"/>
    </source>
</evidence>
<accession>A0A1J4JX76</accession>
<comment type="caution">
    <text evidence="4">The sequence shown here is derived from an EMBL/GenBank/DDBJ whole genome shotgun (WGS) entry which is preliminary data.</text>
</comment>
<dbReference type="EMBL" id="MLAK01000841">
    <property type="protein sequence ID" value="OHT03064.1"/>
    <property type="molecule type" value="Genomic_DNA"/>
</dbReference>
<dbReference type="VEuPathDB" id="TrichDB:TRFO_29625"/>
<gene>
    <name evidence="4" type="ORF">TRFO_29625</name>
</gene>
<dbReference type="SUPFAM" id="SSF53448">
    <property type="entry name" value="Nucleotide-diphospho-sugar transferases"/>
    <property type="match status" value="1"/>
</dbReference>
<proteinExistence type="predicted"/>
<comment type="function">
    <text evidence="1">Dolichyl-phosphate beta-glucosyltransferase involved in the glycosylation of glycoproteins through the synthesis of dolichyl beta-D-glucosyl phosphate which serves as a sugar donor for transfer of three glucose residues to the Man-9-GlcNAc-2-PP-dolichol precursor to N-glycans.</text>
</comment>
<dbReference type="RefSeq" id="XP_068356200.1">
    <property type="nucleotide sequence ID" value="XM_068506884.1"/>
</dbReference>
<evidence type="ECO:0000313" key="4">
    <source>
        <dbReference type="EMBL" id="OHT03064.1"/>
    </source>
</evidence>
<name>A0A1J4JX76_9EUKA</name>
<evidence type="ECO:0000256" key="1">
    <source>
        <dbReference type="ARBA" id="ARBA00003301"/>
    </source>
</evidence>
<protein>
    <recommendedName>
        <fullName evidence="3">Glycosyltransferase 2-like domain-containing protein</fullName>
    </recommendedName>
</protein>
<keyword evidence="2" id="KW-1133">Transmembrane helix</keyword>
<dbReference type="GeneID" id="94841588"/>
<keyword evidence="2" id="KW-0472">Membrane</keyword>
<feature type="domain" description="Glycosyltransferase 2-like" evidence="3">
    <location>
        <begin position="89"/>
        <end position="204"/>
    </location>
</feature>
<keyword evidence="5" id="KW-1185">Reference proteome</keyword>
<dbReference type="InterPro" id="IPR029044">
    <property type="entry name" value="Nucleotide-diphossugar_trans"/>
</dbReference>
<dbReference type="Proteomes" id="UP000179807">
    <property type="component" value="Unassembled WGS sequence"/>
</dbReference>
<dbReference type="Pfam" id="PF00535">
    <property type="entry name" value="Glycos_transf_2"/>
    <property type="match status" value="1"/>
</dbReference>
<organism evidence="4 5">
    <name type="scientific">Tritrichomonas foetus</name>
    <dbReference type="NCBI Taxonomy" id="1144522"/>
    <lineage>
        <taxon>Eukaryota</taxon>
        <taxon>Metamonada</taxon>
        <taxon>Parabasalia</taxon>
        <taxon>Tritrichomonadida</taxon>
        <taxon>Tritrichomonadidae</taxon>
        <taxon>Tritrichomonas</taxon>
    </lineage>
</organism>
<evidence type="ECO:0000313" key="5">
    <source>
        <dbReference type="Proteomes" id="UP000179807"/>
    </source>
</evidence>
<sequence>MKHCKFLYGRCQCVASLAFFFITLLLYSYYYVFYGKKALTPKCSKTVHLKSDRQIPQVYLINHPYFSKRLENIEFLGNYTNKIRSSTYSLVIATYERPKCIERLFEKVMNFLPDDTEVVICDDASKSPEKVAVLKEIAKEYIDQNVYVIRHKQGCGAFHTKLDGFLFCAGEFIMSIDDDDSFDNTYYQEIVKNASSKYDFIIPLHNNCFKWLNLPLHTIDAFILMYHNLCTFAFRRALMEKVEYPFYDVIIIRDDLPLVAPLYLNSDISKFKYFENRGMYRINSGCDTTHEGSKMNMKQYVRNGYDFIEAYMKKVNKENYIPSLKETYQDILFENQCSMCK</sequence>
<evidence type="ECO:0000256" key="2">
    <source>
        <dbReference type="SAM" id="Phobius"/>
    </source>
</evidence>
<reference evidence="4" key="1">
    <citation type="submission" date="2016-10" db="EMBL/GenBank/DDBJ databases">
        <authorList>
            <person name="Benchimol M."/>
            <person name="Almeida L.G."/>
            <person name="Vasconcelos A.T."/>
            <person name="Perreira-Neves A."/>
            <person name="Rosa I.A."/>
            <person name="Tasca T."/>
            <person name="Bogo M.R."/>
            <person name="de Souza W."/>
        </authorList>
    </citation>
    <scope>NUCLEOTIDE SEQUENCE [LARGE SCALE GENOMIC DNA]</scope>
    <source>
        <strain evidence="4">K</strain>
    </source>
</reference>
<dbReference type="Gene3D" id="3.90.550.10">
    <property type="entry name" value="Spore Coat Polysaccharide Biosynthesis Protein SpsA, Chain A"/>
    <property type="match status" value="1"/>
</dbReference>
<dbReference type="AlphaFoldDB" id="A0A1J4JX76"/>
<dbReference type="InterPro" id="IPR001173">
    <property type="entry name" value="Glyco_trans_2-like"/>
</dbReference>
<feature type="transmembrane region" description="Helical" evidence="2">
    <location>
        <begin position="12"/>
        <end position="33"/>
    </location>
</feature>
<keyword evidence="2" id="KW-0812">Transmembrane</keyword>
<dbReference type="OrthoDB" id="2603at2759"/>